<dbReference type="InterPro" id="IPR022673">
    <property type="entry name" value="Hexokinase_C"/>
</dbReference>
<dbReference type="CTD" id="45875"/>
<dbReference type="GO" id="GO:0004340">
    <property type="term" value="F:glucokinase activity"/>
    <property type="evidence" value="ECO:0007669"/>
    <property type="project" value="TreeGrafter"/>
</dbReference>
<dbReference type="PROSITE" id="PS00378">
    <property type="entry name" value="HEXOKINASE_1"/>
    <property type="match status" value="1"/>
</dbReference>
<name>A0A9R1UBK2_9HYME</name>
<evidence type="ECO:0000256" key="9">
    <source>
        <dbReference type="ARBA" id="ARBA00044613"/>
    </source>
</evidence>
<keyword evidence="6 14" id="KW-0418">Kinase</keyword>
<comment type="pathway">
    <text evidence="2">Carbohydrate metabolism; hexose metabolism.</text>
</comment>
<dbReference type="Gene3D" id="3.30.420.40">
    <property type="match status" value="1"/>
</dbReference>
<keyword evidence="17" id="KW-1185">Reference proteome</keyword>
<dbReference type="InterPro" id="IPR043129">
    <property type="entry name" value="ATPase_NBD"/>
</dbReference>
<dbReference type="Proteomes" id="UP000694866">
    <property type="component" value="Unplaced"/>
</dbReference>
<keyword evidence="4 14" id="KW-0808">Transferase</keyword>
<evidence type="ECO:0000256" key="2">
    <source>
        <dbReference type="ARBA" id="ARBA00005028"/>
    </source>
</evidence>
<reference evidence="18" key="1">
    <citation type="submission" date="2025-08" db="UniProtKB">
        <authorList>
            <consortium name="RefSeq"/>
        </authorList>
    </citation>
    <scope>IDENTIFICATION</scope>
    <source>
        <strain evidence="18">USDA-PBARC FA_bdor</strain>
        <tissue evidence="18">Whole organism</tissue>
    </source>
</reference>
<evidence type="ECO:0000256" key="7">
    <source>
        <dbReference type="ARBA" id="ARBA00022840"/>
    </source>
</evidence>
<comment type="catalytic activity">
    <reaction evidence="11">
        <text>D-glucose + ATP = D-glucose 6-phosphate + ADP + H(+)</text>
        <dbReference type="Rhea" id="RHEA:17825"/>
        <dbReference type="ChEBI" id="CHEBI:4167"/>
        <dbReference type="ChEBI" id="CHEBI:15378"/>
        <dbReference type="ChEBI" id="CHEBI:30616"/>
        <dbReference type="ChEBI" id="CHEBI:61548"/>
        <dbReference type="ChEBI" id="CHEBI:456216"/>
        <dbReference type="EC" id="2.7.1.1"/>
    </reaction>
    <physiologicalReaction direction="left-to-right" evidence="11">
        <dbReference type="Rhea" id="RHEA:17826"/>
    </physiologicalReaction>
</comment>
<evidence type="ECO:0000256" key="5">
    <source>
        <dbReference type="ARBA" id="ARBA00022741"/>
    </source>
</evidence>
<dbReference type="InterPro" id="IPR001312">
    <property type="entry name" value="Hexokinase"/>
</dbReference>
<sequence>MKTKNFSLFNRMCKCCGRDRGSELSDGDESLGASLDVTPQIKDACKDLVLSDEQLRLLMDRLNHEIERGLSKETHEESIVKCFTTYVQDLPNGTEKGNFLALDLGGTNFRVLLITLDGQNFDMKSKIYAIPQSLMLGTGTQLFDHIAQCLALFVKDLELENEILPLGFTFSFPLTQHGLTEGYLARWTKGFDCSGVVGEDVVRLLEDAIARRNDVKIDVCAILNDTTGTLMSCAWKKPGCRIGLIVGTGSNACYVEKTENAQCANPGNYNPNKTSMLINTEWGALGEAGTLDFVVTEYDQAIDRNSINPSKQIFEKMISGMYMGELARLVLEKLVDNGLLFGGKCPVDLKTRGKFFTKYVSEIEADPKGKYTNCREVLAELGIRNPSDQDCENVRYVCSVVSRRAAHLASAGIACLLIKIGEDNVTVGIDGSVYRFHPHFHDLMTEKISQLQKYKFDLMLSEDGSGRGAALVAAVAAQKR</sequence>
<dbReference type="PRINTS" id="PR00475">
    <property type="entry name" value="HEXOKINASE"/>
</dbReference>
<comment type="catalytic activity">
    <reaction evidence="9">
        <text>a D-hexose + ATP = a D-hexose 6-phosphate + ADP + H(+)</text>
        <dbReference type="Rhea" id="RHEA:22740"/>
        <dbReference type="ChEBI" id="CHEBI:4194"/>
        <dbReference type="ChEBI" id="CHEBI:15378"/>
        <dbReference type="ChEBI" id="CHEBI:30616"/>
        <dbReference type="ChEBI" id="CHEBI:229467"/>
        <dbReference type="ChEBI" id="CHEBI:456216"/>
        <dbReference type="EC" id="2.7.1.1"/>
    </reaction>
    <physiologicalReaction direction="left-to-right" evidence="9">
        <dbReference type="Rhea" id="RHEA:22741"/>
    </physiologicalReaction>
</comment>
<keyword evidence="8 14" id="KW-0324">Glycolysis</keyword>
<dbReference type="InterPro" id="IPR022672">
    <property type="entry name" value="Hexokinase_N"/>
</dbReference>
<gene>
    <name evidence="18" type="primary">Hex-A</name>
</gene>
<dbReference type="Gene3D" id="3.40.367.20">
    <property type="match status" value="1"/>
</dbReference>
<dbReference type="GO" id="GO:0005536">
    <property type="term" value="F:D-glucose binding"/>
    <property type="evidence" value="ECO:0007669"/>
    <property type="project" value="InterPro"/>
</dbReference>
<dbReference type="RefSeq" id="XP_011315554.1">
    <property type="nucleotide sequence ID" value="XM_011317252.1"/>
</dbReference>
<dbReference type="Pfam" id="PF00349">
    <property type="entry name" value="Hexokinase_1"/>
    <property type="match status" value="1"/>
</dbReference>
<dbReference type="FunFam" id="3.40.367.20:FF:000005">
    <property type="entry name" value="Phosphotransferase"/>
    <property type="match status" value="1"/>
</dbReference>
<dbReference type="GO" id="GO:0005524">
    <property type="term" value="F:ATP binding"/>
    <property type="evidence" value="ECO:0007669"/>
    <property type="project" value="UniProtKB-UniRule"/>
</dbReference>
<comment type="similarity">
    <text evidence="3 14">Belongs to the hexokinase family.</text>
</comment>
<organism evidence="17 18">
    <name type="scientific">Fopius arisanus</name>
    <dbReference type="NCBI Taxonomy" id="64838"/>
    <lineage>
        <taxon>Eukaryota</taxon>
        <taxon>Metazoa</taxon>
        <taxon>Ecdysozoa</taxon>
        <taxon>Arthropoda</taxon>
        <taxon>Hexapoda</taxon>
        <taxon>Insecta</taxon>
        <taxon>Pterygota</taxon>
        <taxon>Neoptera</taxon>
        <taxon>Endopterygota</taxon>
        <taxon>Hymenoptera</taxon>
        <taxon>Apocrita</taxon>
        <taxon>Ichneumonoidea</taxon>
        <taxon>Braconidae</taxon>
        <taxon>Opiinae</taxon>
        <taxon>Fopius</taxon>
    </lineage>
</organism>
<dbReference type="InterPro" id="IPR019807">
    <property type="entry name" value="Hexokinase_BS"/>
</dbReference>
<dbReference type="Pfam" id="PF03727">
    <property type="entry name" value="Hexokinase_2"/>
    <property type="match status" value="1"/>
</dbReference>
<evidence type="ECO:0000259" key="15">
    <source>
        <dbReference type="Pfam" id="PF00349"/>
    </source>
</evidence>
<dbReference type="PANTHER" id="PTHR19443:SF16">
    <property type="entry name" value="HEXOKINASE TYPE 1-RELATED"/>
    <property type="match status" value="1"/>
</dbReference>
<evidence type="ECO:0000256" key="8">
    <source>
        <dbReference type="ARBA" id="ARBA00023152"/>
    </source>
</evidence>
<evidence type="ECO:0000256" key="11">
    <source>
        <dbReference type="ARBA" id="ARBA00048160"/>
    </source>
</evidence>
<dbReference type="SUPFAM" id="SSF53067">
    <property type="entry name" value="Actin-like ATPase domain"/>
    <property type="match status" value="2"/>
</dbReference>
<dbReference type="EC" id="2.7.1.-" evidence="14"/>
<dbReference type="OrthoDB" id="419537at2759"/>
<evidence type="ECO:0000256" key="4">
    <source>
        <dbReference type="ARBA" id="ARBA00022679"/>
    </source>
</evidence>
<evidence type="ECO:0000256" key="3">
    <source>
        <dbReference type="ARBA" id="ARBA00009225"/>
    </source>
</evidence>
<dbReference type="CDD" id="cd24019">
    <property type="entry name" value="ASKHA_NBD_HK_meta"/>
    <property type="match status" value="1"/>
</dbReference>
<dbReference type="GO" id="GO:0008865">
    <property type="term" value="F:fructokinase activity"/>
    <property type="evidence" value="ECO:0007669"/>
    <property type="project" value="TreeGrafter"/>
</dbReference>
<comment type="pathway">
    <text evidence="1">Carbohydrate degradation; glycolysis; D-glyceraldehyde 3-phosphate and glycerone phosphate from D-glucose: step 1/4.</text>
</comment>
<dbReference type="PROSITE" id="PS51748">
    <property type="entry name" value="HEXOKINASE_2"/>
    <property type="match status" value="1"/>
</dbReference>
<dbReference type="PANTHER" id="PTHR19443">
    <property type="entry name" value="HEXOKINASE"/>
    <property type="match status" value="1"/>
</dbReference>
<comment type="catalytic activity">
    <reaction evidence="12">
        <text>D-mannose + ATP = D-mannose 6-phosphate + ADP + H(+)</text>
        <dbReference type="Rhea" id="RHEA:11028"/>
        <dbReference type="ChEBI" id="CHEBI:4208"/>
        <dbReference type="ChEBI" id="CHEBI:15378"/>
        <dbReference type="ChEBI" id="CHEBI:30616"/>
        <dbReference type="ChEBI" id="CHEBI:58735"/>
        <dbReference type="ChEBI" id="CHEBI:456216"/>
        <dbReference type="EC" id="2.7.1.1"/>
    </reaction>
    <physiologicalReaction direction="left-to-right" evidence="12">
        <dbReference type="Rhea" id="RHEA:11029"/>
    </physiologicalReaction>
</comment>
<keyword evidence="5 14" id="KW-0547">Nucleotide-binding</keyword>
<dbReference type="AlphaFoldDB" id="A0A9R1UBK2"/>
<dbReference type="GO" id="GO:0006006">
    <property type="term" value="P:glucose metabolic process"/>
    <property type="evidence" value="ECO:0007669"/>
    <property type="project" value="TreeGrafter"/>
</dbReference>
<feature type="domain" description="Hexokinase N-terminal" evidence="15">
    <location>
        <begin position="41"/>
        <end position="235"/>
    </location>
</feature>
<evidence type="ECO:0000313" key="17">
    <source>
        <dbReference type="Proteomes" id="UP000694866"/>
    </source>
</evidence>
<dbReference type="GeneID" id="105274295"/>
<dbReference type="GO" id="GO:0001678">
    <property type="term" value="P:intracellular glucose homeostasis"/>
    <property type="evidence" value="ECO:0007669"/>
    <property type="project" value="InterPro"/>
</dbReference>
<comment type="catalytic activity">
    <reaction evidence="10">
        <text>D-fructose + ATP = D-fructose 6-phosphate + ADP + H(+)</text>
        <dbReference type="Rhea" id="RHEA:16125"/>
        <dbReference type="ChEBI" id="CHEBI:15378"/>
        <dbReference type="ChEBI" id="CHEBI:30616"/>
        <dbReference type="ChEBI" id="CHEBI:37721"/>
        <dbReference type="ChEBI" id="CHEBI:61527"/>
        <dbReference type="ChEBI" id="CHEBI:456216"/>
        <dbReference type="EC" id="2.7.1.1"/>
    </reaction>
    <physiologicalReaction direction="left-to-right" evidence="10">
        <dbReference type="Rhea" id="RHEA:16126"/>
    </physiologicalReaction>
</comment>
<dbReference type="GO" id="GO:0005829">
    <property type="term" value="C:cytosol"/>
    <property type="evidence" value="ECO:0007669"/>
    <property type="project" value="TreeGrafter"/>
</dbReference>
<evidence type="ECO:0000256" key="10">
    <source>
        <dbReference type="ARBA" id="ARBA00047905"/>
    </source>
</evidence>
<comment type="function">
    <text evidence="13">Catalyzes the phosphorylation of various hexoses to hexose 6-phosphate.</text>
</comment>
<evidence type="ECO:0000256" key="1">
    <source>
        <dbReference type="ARBA" id="ARBA00004888"/>
    </source>
</evidence>
<evidence type="ECO:0000313" key="18">
    <source>
        <dbReference type="RefSeq" id="XP_011315554.1"/>
    </source>
</evidence>
<dbReference type="GO" id="GO:0005739">
    <property type="term" value="C:mitochondrion"/>
    <property type="evidence" value="ECO:0007669"/>
    <property type="project" value="TreeGrafter"/>
</dbReference>
<evidence type="ECO:0000256" key="13">
    <source>
        <dbReference type="ARBA" id="ARBA00059457"/>
    </source>
</evidence>
<evidence type="ECO:0000256" key="14">
    <source>
        <dbReference type="RuleBase" id="RU362007"/>
    </source>
</evidence>
<evidence type="ECO:0000256" key="12">
    <source>
        <dbReference type="ARBA" id="ARBA00050361"/>
    </source>
</evidence>
<feature type="domain" description="Hexokinase C-terminal" evidence="16">
    <location>
        <begin position="241"/>
        <end position="475"/>
    </location>
</feature>
<proteinExistence type="inferred from homology"/>
<evidence type="ECO:0000259" key="16">
    <source>
        <dbReference type="Pfam" id="PF03727"/>
    </source>
</evidence>
<evidence type="ECO:0000256" key="6">
    <source>
        <dbReference type="ARBA" id="ARBA00022777"/>
    </source>
</evidence>
<dbReference type="FunFam" id="3.30.420.40:FF:000095">
    <property type="entry name" value="Phosphotransferase"/>
    <property type="match status" value="1"/>
</dbReference>
<protein>
    <recommendedName>
        <fullName evidence="14">Phosphotransferase</fullName>
        <ecNumber evidence="14">2.7.1.-</ecNumber>
    </recommendedName>
</protein>
<keyword evidence="7 14" id="KW-0067">ATP-binding</keyword>
<dbReference type="GO" id="GO:0006096">
    <property type="term" value="P:glycolytic process"/>
    <property type="evidence" value="ECO:0007669"/>
    <property type="project" value="UniProtKB-KW"/>
</dbReference>
<accession>A0A9R1UBK2</accession>